<proteinExistence type="predicted"/>
<dbReference type="OrthoDB" id="10033306at2759"/>
<dbReference type="PANTHER" id="PTHR34415">
    <property type="entry name" value="INTEGRASE CATALYTIC DOMAIN-CONTAINING PROTEIN"/>
    <property type="match status" value="1"/>
</dbReference>
<protein>
    <submittedName>
        <fullName evidence="1">Uncharacterized protein</fullName>
    </submittedName>
</protein>
<dbReference type="EnsemblMetazoa" id="Aqu2.1.35330_001">
    <property type="protein sequence ID" value="Aqu2.1.35330_001"/>
    <property type="gene ID" value="Aqu2.1.35330"/>
</dbReference>
<accession>A0A1X7V4Y1</accession>
<dbReference type="InParanoid" id="A0A1X7V4Y1"/>
<reference evidence="1" key="1">
    <citation type="submission" date="2017-05" db="UniProtKB">
        <authorList>
            <consortium name="EnsemblMetazoa"/>
        </authorList>
    </citation>
    <scope>IDENTIFICATION</scope>
</reference>
<name>A0A1X7V4Y1_AMPQE</name>
<organism evidence="1">
    <name type="scientific">Amphimedon queenslandica</name>
    <name type="common">Sponge</name>
    <dbReference type="NCBI Taxonomy" id="400682"/>
    <lineage>
        <taxon>Eukaryota</taxon>
        <taxon>Metazoa</taxon>
        <taxon>Porifera</taxon>
        <taxon>Demospongiae</taxon>
        <taxon>Heteroscleromorpha</taxon>
        <taxon>Haplosclerida</taxon>
        <taxon>Niphatidae</taxon>
        <taxon>Amphimedon</taxon>
    </lineage>
</organism>
<evidence type="ECO:0000313" key="1">
    <source>
        <dbReference type="EnsemblMetazoa" id="Aqu2.1.35330_001"/>
    </source>
</evidence>
<sequence>MANILPGGVLDATVHFPSNPLKPGPIYFLTPHKCGIFGVCCEAIPQQVNFLVDEAFLTGKGAIAVISIVHDYLEHHGVHSAIVHFNADNCAGQNKNNAMIWSAHWTEQENQPVLLASGPRYVLTRLVLRSVEAEV</sequence>
<dbReference type="PANTHER" id="PTHR34415:SF1">
    <property type="entry name" value="INTEGRASE CATALYTIC DOMAIN-CONTAINING PROTEIN"/>
    <property type="match status" value="1"/>
</dbReference>
<dbReference type="AlphaFoldDB" id="A0A1X7V4Y1"/>